<dbReference type="AlphaFoldDB" id="A0AAD7UJF4"/>
<evidence type="ECO:0008006" key="3">
    <source>
        <dbReference type="Google" id="ProtNLM"/>
    </source>
</evidence>
<keyword evidence="2" id="KW-1185">Reference proteome</keyword>
<accession>A0AAD7UJF4</accession>
<dbReference type="EMBL" id="JAQMWT010000218">
    <property type="protein sequence ID" value="KAJ8607414.1"/>
    <property type="molecule type" value="Genomic_DNA"/>
</dbReference>
<comment type="caution">
    <text evidence="1">The sequence shown here is derived from an EMBL/GenBank/DDBJ whole genome shotgun (WGS) entry which is preliminary data.</text>
</comment>
<evidence type="ECO:0000313" key="2">
    <source>
        <dbReference type="Proteomes" id="UP001230188"/>
    </source>
</evidence>
<proteinExistence type="predicted"/>
<evidence type="ECO:0000313" key="1">
    <source>
        <dbReference type="EMBL" id="KAJ8607414.1"/>
    </source>
</evidence>
<protein>
    <recommendedName>
        <fullName evidence="3">Thioredoxin domain-containing protein</fullName>
    </recommendedName>
</protein>
<dbReference type="InterPro" id="IPR036249">
    <property type="entry name" value="Thioredoxin-like_sf"/>
</dbReference>
<gene>
    <name evidence="1" type="ORF">CTAYLR_009954</name>
</gene>
<dbReference type="Proteomes" id="UP001230188">
    <property type="component" value="Unassembled WGS sequence"/>
</dbReference>
<dbReference type="SUPFAM" id="SSF52833">
    <property type="entry name" value="Thioredoxin-like"/>
    <property type="match status" value="1"/>
</dbReference>
<sequence>MMSFYVIIAFAAANSDLEEARKGTTPVLAMFCSKSNTLCADHLVGAFAKVADRRDDVALVALSAYKDRKLASKLGVHQVPAFKWWPVASDQPEPFYFVHYAGDYADTLDTLIDAKLRAHDEL</sequence>
<reference evidence="1" key="1">
    <citation type="submission" date="2023-01" db="EMBL/GenBank/DDBJ databases">
        <title>Metagenome sequencing of chrysophaentin producing Chrysophaeum taylorii.</title>
        <authorList>
            <person name="Davison J."/>
            <person name="Bewley C."/>
        </authorList>
    </citation>
    <scope>NUCLEOTIDE SEQUENCE</scope>
    <source>
        <strain evidence="1">NIES-1699</strain>
    </source>
</reference>
<dbReference type="Gene3D" id="3.40.30.10">
    <property type="entry name" value="Glutaredoxin"/>
    <property type="match status" value="1"/>
</dbReference>
<name>A0AAD7UJF4_9STRA</name>
<organism evidence="1 2">
    <name type="scientific">Chrysophaeum taylorii</name>
    <dbReference type="NCBI Taxonomy" id="2483200"/>
    <lineage>
        <taxon>Eukaryota</taxon>
        <taxon>Sar</taxon>
        <taxon>Stramenopiles</taxon>
        <taxon>Ochrophyta</taxon>
        <taxon>Pelagophyceae</taxon>
        <taxon>Pelagomonadales</taxon>
        <taxon>Pelagomonadaceae</taxon>
        <taxon>Chrysophaeum</taxon>
    </lineage>
</organism>